<protein>
    <recommendedName>
        <fullName evidence="3">glycine--tRNA ligase</fullName>
        <ecNumber evidence="3">6.1.1.14</ecNumber>
    </recommendedName>
</protein>
<evidence type="ECO:0000256" key="4">
    <source>
        <dbReference type="ARBA" id="ARBA00022598"/>
    </source>
</evidence>
<keyword evidence="8" id="KW-0030">Aminoacyl-tRNA synthetase</keyword>
<comment type="subunit">
    <text evidence="2">Tetramer of two alpha and two beta subunits.</text>
</comment>
<dbReference type="OrthoDB" id="9775440at2"/>
<dbReference type="NCBIfam" id="TIGR00211">
    <property type="entry name" value="glyS"/>
    <property type="match status" value="1"/>
</dbReference>
<keyword evidence="6" id="KW-0067">ATP-binding</keyword>
<dbReference type="PANTHER" id="PTHR30075">
    <property type="entry name" value="GLYCYL-TRNA SYNTHETASE"/>
    <property type="match status" value="1"/>
</dbReference>
<dbReference type="GO" id="GO:0005524">
    <property type="term" value="F:ATP binding"/>
    <property type="evidence" value="ECO:0007669"/>
    <property type="project" value="UniProtKB-KW"/>
</dbReference>
<evidence type="ECO:0000256" key="3">
    <source>
        <dbReference type="ARBA" id="ARBA00012829"/>
    </source>
</evidence>
<comment type="similarity">
    <text evidence="1">Belongs to the class-II aminoacyl-tRNA synthetase family.</text>
</comment>
<evidence type="ECO:0000313" key="11">
    <source>
        <dbReference type="Proteomes" id="UP000239425"/>
    </source>
</evidence>
<evidence type="ECO:0000256" key="8">
    <source>
        <dbReference type="ARBA" id="ARBA00023146"/>
    </source>
</evidence>
<dbReference type="InterPro" id="IPR006194">
    <property type="entry name" value="Gly-tRNA-synth_heterodimer"/>
</dbReference>
<comment type="caution">
    <text evidence="10">The sequence shown here is derived from an EMBL/GenBank/DDBJ whole genome shotgun (WGS) entry which is preliminary data.</text>
</comment>
<dbReference type="PANTHER" id="PTHR30075:SF2">
    <property type="entry name" value="GLYCINE--TRNA LIGASE, CHLOROPLASTIC_MITOCHONDRIAL 2"/>
    <property type="match status" value="1"/>
</dbReference>
<sequence length="678" mass="77632">MSQALLFEVYSDEIPALMQRDACNRIKRHVENALKSYKLEGEVQGFASLRRVGFLIRCLEHDTQECFSVKGPSVEAPSSVINAFLNAHGPEICYQNKTSKGSFWFSKKETKNIEEVLHNLCVNFLEQFHWPKRMRWHETDDFSWIRPIHSLVCILDNKLLAWTFRAQGLGISTKNMTPGHPASSQELTPPWILIPHALEYEDILKEHNLWVCPFKRWTYLQSHLETLANDHGYQVFKEDLALEGLLGEVCGMTEWPKIFFASFSSDFLKLPPPFLLTTLKHHQRCFPVTRDKNLASRFIVVLDGTPLTPEIQDGHQRVAEARLSDALFFWNQDLRYPLAHYNQHLKEKIFFDGLGTVIEKVRRLEVVATHLDDSGALSAASALSKADLATQSVREFPELQGIMGKYYALAQNVDPTLAQALEEQYWPLTPGQDLTAQSCLGGWLGIIDRMDTLVGFFGIGKYPTGSKDPLALRRSAYGWVCLTLHHTYPFSISESIRISLESYRSTQRLNVLSNKDSLDLLEQLIFKQFTRYLQEKNISREISEVISVLRFSQPLGKLFTLANKLHKFLQTESGISFVSAYKRIFFLLHNNKEGLKEFSAPKHSELFEPEEKKIFDYISVPWNTEDFMATALDFSRCIHEFLDVLPVIGFSSRMGLLASVLRYTRPLGNLSNLFTTSC</sequence>
<dbReference type="GO" id="GO:0006426">
    <property type="term" value="P:glycyl-tRNA aminoacylation"/>
    <property type="evidence" value="ECO:0007669"/>
    <property type="project" value="InterPro"/>
</dbReference>
<keyword evidence="11" id="KW-1185">Reference proteome</keyword>
<dbReference type="PROSITE" id="PS50861">
    <property type="entry name" value="AA_TRNA_LIGASE_II_GLYAB"/>
    <property type="match status" value="1"/>
</dbReference>
<dbReference type="PRINTS" id="PR01045">
    <property type="entry name" value="TRNASYNTHGB"/>
</dbReference>
<dbReference type="Proteomes" id="UP000239425">
    <property type="component" value="Unassembled WGS sequence"/>
</dbReference>
<comment type="catalytic activity">
    <reaction evidence="9">
        <text>tRNA(Gly) + glycine + ATP = glycyl-tRNA(Gly) + AMP + diphosphate</text>
        <dbReference type="Rhea" id="RHEA:16013"/>
        <dbReference type="Rhea" id="RHEA-COMP:9664"/>
        <dbReference type="Rhea" id="RHEA-COMP:9683"/>
        <dbReference type="ChEBI" id="CHEBI:30616"/>
        <dbReference type="ChEBI" id="CHEBI:33019"/>
        <dbReference type="ChEBI" id="CHEBI:57305"/>
        <dbReference type="ChEBI" id="CHEBI:78442"/>
        <dbReference type="ChEBI" id="CHEBI:78522"/>
        <dbReference type="ChEBI" id="CHEBI:456215"/>
        <dbReference type="EC" id="6.1.1.14"/>
    </reaction>
</comment>
<keyword evidence="7" id="KW-0648">Protein biosynthesis</keyword>
<keyword evidence="5" id="KW-0547">Nucleotide-binding</keyword>
<evidence type="ECO:0000256" key="2">
    <source>
        <dbReference type="ARBA" id="ARBA00011209"/>
    </source>
</evidence>
<evidence type="ECO:0000256" key="7">
    <source>
        <dbReference type="ARBA" id="ARBA00022917"/>
    </source>
</evidence>
<keyword evidence="4 10" id="KW-0436">Ligase</keyword>
<dbReference type="EMBL" id="PHHC01000108">
    <property type="protein sequence ID" value="PPE03362.1"/>
    <property type="molecule type" value="Genomic_DNA"/>
</dbReference>
<dbReference type="RefSeq" id="WP_104207142.1">
    <property type="nucleotide sequence ID" value="NZ_PHHC01000108.1"/>
</dbReference>
<accession>A0A2S5R852</accession>
<dbReference type="AlphaFoldDB" id="A0A2S5R852"/>
<proteinExistence type="inferred from homology"/>
<evidence type="ECO:0000256" key="5">
    <source>
        <dbReference type="ARBA" id="ARBA00022741"/>
    </source>
</evidence>
<dbReference type="GO" id="GO:0004820">
    <property type="term" value="F:glycine-tRNA ligase activity"/>
    <property type="evidence" value="ECO:0007669"/>
    <property type="project" value="UniProtKB-EC"/>
</dbReference>
<dbReference type="Pfam" id="PF02092">
    <property type="entry name" value="tRNA_synt_2f"/>
    <property type="match status" value="1"/>
</dbReference>
<evidence type="ECO:0000313" key="10">
    <source>
        <dbReference type="EMBL" id="PPE03362.1"/>
    </source>
</evidence>
<dbReference type="InterPro" id="IPR015944">
    <property type="entry name" value="Gly-tRNA-synth_bsu"/>
</dbReference>
<dbReference type="GO" id="GO:0005829">
    <property type="term" value="C:cytosol"/>
    <property type="evidence" value="ECO:0007669"/>
    <property type="project" value="TreeGrafter"/>
</dbReference>
<evidence type="ECO:0000256" key="1">
    <source>
        <dbReference type="ARBA" id="ARBA00008226"/>
    </source>
</evidence>
<evidence type="ECO:0000256" key="6">
    <source>
        <dbReference type="ARBA" id="ARBA00022840"/>
    </source>
</evidence>
<dbReference type="EC" id="6.1.1.14" evidence="3"/>
<organism evidence="10 11">
    <name type="scientific">Holospora curviuscula</name>
    <dbReference type="NCBI Taxonomy" id="1082868"/>
    <lineage>
        <taxon>Bacteria</taxon>
        <taxon>Pseudomonadati</taxon>
        <taxon>Pseudomonadota</taxon>
        <taxon>Alphaproteobacteria</taxon>
        <taxon>Holosporales</taxon>
        <taxon>Holosporaceae</taxon>
        <taxon>Holospora</taxon>
    </lineage>
</organism>
<reference evidence="10 11" key="1">
    <citation type="submission" date="2017-11" db="EMBL/GenBank/DDBJ databases">
        <title>Comparative genomic analysis of Holospora spp., intranuclear symbionts of paramecia.</title>
        <authorList>
            <person name="Garushyants S.K."/>
            <person name="Beliavskaya A."/>
            <person name="Malko D.B."/>
            <person name="Logacheva M.D."/>
            <person name="Rautian M.S."/>
            <person name="Gelfand M.S."/>
        </authorList>
    </citation>
    <scope>NUCLEOTIDE SEQUENCE [LARGE SCALE GENOMIC DNA]</scope>
    <source>
        <strain evidence="11">02AZ16</strain>
    </source>
</reference>
<gene>
    <name evidence="10" type="ORF">HCUR_01194</name>
</gene>
<name>A0A2S5R852_9PROT</name>
<evidence type="ECO:0000256" key="9">
    <source>
        <dbReference type="ARBA" id="ARBA00047937"/>
    </source>
</evidence>